<feature type="compositionally biased region" description="Basic residues" evidence="1">
    <location>
        <begin position="144"/>
        <end position="162"/>
    </location>
</feature>
<feature type="compositionally biased region" description="Polar residues" evidence="1">
    <location>
        <begin position="65"/>
        <end position="76"/>
    </location>
</feature>
<name>A0ABU8HD00_9BACI</name>
<feature type="compositionally biased region" description="Polar residues" evidence="1">
    <location>
        <begin position="230"/>
        <end position="243"/>
    </location>
</feature>
<dbReference type="EMBL" id="JBBAXC010000006">
    <property type="protein sequence ID" value="MEI5907096.1"/>
    <property type="molecule type" value="Genomic_DNA"/>
</dbReference>
<feature type="compositionally biased region" description="Basic and acidic residues" evidence="1">
    <location>
        <begin position="247"/>
        <end position="272"/>
    </location>
</feature>
<proteinExistence type="predicted"/>
<keyword evidence="3" id="KW-1185">Reference proteome</keyword>
<feature type="region of interest" description="Disordered" evidence="1">
    <location>
        <begin position="289"/>
        <end position="321"/>
    </location>
</feature>
<dbReference type="RefSeq" id="WP_336586537.1">
    <property type="nucleotide sequence ID" value="NZ_JBBAXC010000006.1"/>
</dbReference>
<feature type="region of interest" description="Disordered" evidence="1">
    <location>
        <begin position="120"/>
        <end position="172"/>
    </location>
</feature>
<organism evidence="2 3">
    <name type="scientific">Bacillus spongiae</name>
    <dbReference type="NCBI Taxonomy" id="2683610"/>
    <lineage>
        <taxon>Bacteria</taxon>
        <taxon>Bacillati</taxon>
        <taxon>Bacillota</taxon>
        <taxon>Bacilli</taxon>
        <taxon>Bacillales</taxon>
        <taxon>Bacillaceae</taxon>
        <taxon>Bacillus</taxon>
    </lineage>
</organism>
<dbReference type="Proteomes" id="UP001312865">
    <property type="component" value="Unassembled WGS sequence"/>
</dbReference>
<comment type="caution">
    <text evidence="2">The sequence shown here is derived from an EMBL/GenBank/DDBJ whole genome shotgun (WGS) entry which is preliminary data.</text>
</comment>
<accession>A0ABU8HD00</accession>
<evidence type="ECO:0000256" key="1">
    <source>
        <dbReference type="SAM" id="MobiDB-lite"/>
    </source>
</evidence>
<evidence type="ECO:0000313" key="3">
    <source>
        <dbReference type="Proteomes" id="UP001312865"/>
    </source>
</evidence>
<evidence type="ECO:0000313" key="2">
    <source>
        <dbReference type="EMBL" id="MEI5907096.1"/>
    </source>
</evidence>
<reference evidence="2 3" key="1">
    <citation type="journal article" date="2018" name="J. Microbiol.">
        <title>Bacillus spongiae sp. nov., isolated from sponge of Jeju Island.</title>
        <authorList>
            <person name="Lee G.E."/>
            <person name="Im W.T."/>
            <person name="Park J.S."/>
        </authorList>
    </citation>
    <scope>NUCLEOTIDE SEQUENCE [LARGE SCALE GENOMIC DNA]</scope>
    <source>
        <strain evidence="2 3">135PIL107-10</strain>
    </source>
</reference>
<feature type="region of interest" description="Disordered" evidence="1">
    <location>
        <begin position="208"/>
        <end position="275"/>
    </location>
</feature>
<gene>
    <name evidence="2" type="ORF">WAK64_08505</name>
</gene>
<feature type="region of interest" description="Disordered" evidence="1">
    <location>
        <begin position="54"/>
        <end position="76"/>
    </location>
</feature>
<protein>
    <submittedName>
        <fullName evidence="2">Uncharacterized protein</fullName>
    </submittedName>
</protein>
<sequence length="340" mass="38889">MDIQHVGERERLEKLKMLLLLYTKLLAQTKNEEHRESDGTGGIKTEETILEWEEKEGGHDLGGPSNRQMSKQQEQIDNVTKKLDELSSSLATMQQTLTLLLAEKSEDGKVVKENQLEDNHYHQLIEGEPSEILESSEKVEKTKKPSKKKKKKKKKEKEKVKKTSIQPNHPLSDILQTSQQETHGHPPDYIQLQSLLNSANWTVKNNHMSQSNYQQPGFPRNTMNRKQRRQQAPLQGNNTNQRLASHAAKDIEGRQTNDRLTKEPKGYLKNDQHPVQQNIGRAVPPKVEVEKSSIHNPLRSVDSKTKNETNTTSEELPTKTGKKSILSWVKGFIQTIIIRI</sequence>